<feature type="transmembrane region" description="Helical" evidence="2">
    <location>
        <begin position="29"/>
        <end position="51"/>
    </location>
</feature>
<feature type="region of interest" description="Disordered" evidence="1">
    <location>
        <begin position="1"/>
        <end position="25"/>
    </location>
</feature>
<feature type="transmembrane region" description="Helical" evidence="2">
    <location>
        <begin position="63"/>
        <end position="87"/>
    </location>
</feature>
<comment type="caution">
    <text evidence="3">The sequence shown here is derived from an EMBL/GenBank/DDBJ whole genome shotgun (WGS) entry which is preliminary data.</text>
</comment>
<sequence>MLKMSHRSSAVPGSKSADPSQKPGVSKRILPLVGLAFVLGMVMAGLVLWATSAAYGAMPMEGAPLIAALIGGGGAMAIGVGLMALLFHSNRSGWDDQSG</sequence>
<evidence type="ECO:0000313" key="3">
    <source>
        <dbReference type="EMBL" id="MBO1079301.1"/>
    </source>
</evidence>
<gene>
    <name evidence="3" type="ORF">IAI61_09680</name>
</gene>
<organism evidence="3 4">
    <name type="scientific">Roseomonas haemaphysalidis</name>
    <dbReference type="NCBI Taxonomy" id="2768162"/>
    <lineage>
        <taxon>Bacteria</taxon>
        <taxon>Pseudomonadati</taxon>
        <taxon>Pseudomonadota</taxon>
        <taxon>Alphaproteobacteria</taxon>
        <taxon>Acetobacterales</taxon>
        <taxon>Roseomonadaceae</taxon>
        <taxon>Roseomonas</taxon>
    </lineage>
</organism>
<evidence type="ECO:0000256" key="2">
    <source>
        <dbReference type="SAM" id="Phobius"/>
    </source>
</evidence>
<proteinExistence type="predicted"/>
<keyword evidence="4" id="KW-1185">Reference proteome</keyword>
<accession>A0ABS3KPE1</accession>
<protein>
    <submittedName>
        <fullName evidence="3">Uncharacterized protein</fullName>
    </submittedName>
</protein>
<reference evidence="3 4" key="1">
    <citation type="submission" date="2020-09" db="EMBL/GenBank/DDBJ databases">
        <title>Roseomonas.</title>
        <authorList>
            <person name="Zhu W."/>
        </authorList>
    </citation>
    <scope>NUCLEOTIDE SEQUENCE [LARGE SCALE GENOMIC DNA]</scope>
    <source>
        <strain evidence="3 4">573</strain>
    </source>
</reference>
<name>A0ABS3KPE1_9PROT</name>
<keyword evidence="2" id="KW-0472">Membrane</keyword>
<dbReference type="RefSeq" id="WP_207416848.1">
    <property type="nucleotide sequence ID" value="NZ_CP061177.1"/>
</dbReference>
<dbReference type="EMBL" id="JACTNG010000004">
    <property type="protein sequence ID" value="MBO1079301.1"/>
    <property type="molecule type" value="Genomic_DNA"/>
</dbReference>
<keyword evidence="2" id="KW-0812">Transmembrane</keyword>
<evidence type="ECO:0000313" key="4">
    <source>
        <dbReference type="Proteomes" id="UP001518989"/>
    </source>
</evidence>
<evidence type="ECO:0000256" key="1">
    <source>
        <dbReference type="SAM" id="MobiDB-lite"/>
    </source>
</evidence>
<keyword evidence="2" id="KW-1133">Transmembrane helix</keyword>
<dbReference type="Proteomes" id="UP001518989">
    <property type="component" value="Unassembled WGS sequence"/>
</dbReference>